<reference evidence="2 3" key="1">
    <citation type="submission" date="2019-05" db="EMBL/GenBank/DDBJ databases">
        <title>Emergence of the Ug99 lineage of the wheat stem rust pathogen through somatic hybridization.</title>
        <authorList>
            <person name="Li F."/>
            <person name="Upadhyaya N.M."/>
            <person name="Sperschneider J."/>
            <person name="Matny O."/>
            <person name="Nguyen-Phuc H."/>
            <person name="Mago R."/>
            <person name="Raley C."/>
            <person name="Miller M.E."/>
            <person name="Silverstein K.A.T."/>
            <person name="Henningsen E."/>
            <person name="Hirsch C.D."/>
            <person name="Visser B."/>
            <person name="Pretorius Z.A."/>
            <person name="Steffenson B.J."/>
            <person name="Schwessinger B."/>
            <person name="Dodds P.N."/>
            <person name="Figueroa M."/>
        </authorList>
    </citation>
    <scope>NUCLEOTIDE SEQUENCE [LARGE SCALE GENOMIC DNA]</scope>
    <source>
        <strain evidence="2">21-0</strain>
    </source>
</reference>
<name>A0A5B0NDJ2_PUCGR</name>
<feature type="compositionally biased region" description="Basic and acidic residues" evidence="1">
    <location>
        <begin position="54"/>
        <end position="64"/>
    </location>
</feature>
<dbReference type="AlphaFoldDB" id="A0A5B0NDJ2"/>
<evidence type="ECO:0000313" key="3">
    <source>
        <dbReference type="Proteomes" id="UP000324748"/>
    </source>
</evidence>
<sequence>MAAIYFYVMLQAQAAADVTLKFGRNKPPSPSDAGFLRDLPIDRLPAATPAPIPKARDTTSKTKQ</sequence>
<accession>A0A5B0NDJ2</accession>
<comment type="caution">
    <text evidence="2">The sequence shown here is derived from an EMBL/GenBank/DDBJ whole genome shotgun (WGS) entry which is preliminary data.</text>
</comment>
<gene>
    <name evidence="2" type="ORF">PGT21_030855</name>
</gene>
<evidence type="ECO:0000256" key="1">
    <source>
        <dbReference type="SAM" id="MobiDB-lite"/>
    </source>
</evidence>
<keyword evidence="3" id="KW-1185">Reference proteome</keyword>
<organism evidence="2 3">
    <name type="scientific">Puccinia graminis f. sp. tritici</name>
    <dbReference type="NCBI Taxonomy" id="56615"/>
    <lineage>
        <taxon>Eukaryota</taxon>
        <taxon>Fungi</taxon>
        <taxon>Dikarya</taxon>
        <taxon>Basidiomycota</taxon>
        <taxon>Pucciniomycotina</taxon>
        <taxon>Pucciniomycetes</taxon>
        <taxon>Pucciniales</taxon>
        <taxon>Pucciniaceae</taxon>
        <taxon>Puccinia</taxon>
    </lineage>
</organism>
<dbReference type="EMBL" id="VSWC01000105">
    <property type="protein sequence ID" value="KAA1087405.1"/>
    <property type="molecule type" value="Genomic_DNA"/>
</dbReference>
<proteinExistence type="predicted"/>
<evidence type="ECO:0000313" key="2">
    <source>
        <dbReference type="EMBL" id="KAA1087405.1"/>
    </source>
</evidence>
<protein>
    <submittedName>
        <fullName evidence="2">Uncharacterized protein</fullName>
    </submittedName>
</protein>
<feature type="region of interest" description="Disordered" evidence="1">
    <location>
        <begin position="43"/>
        <end position="64"/>
    </location>
</feature>
<dbReference type="Proteomes" id="UP000324748">
    <property type="component" value="Unassembled WGS sequence"/>
</dbReference>